<comment type="catalytic activity">
    <reaction evidence="8">
        <text>a 3,4-dihydroxy-5-(all-trans-polyprenyl)benzoate + S-adenosyl-L-methionine = a 4-hydroxy-3-methoxy-5-(all-trans-polyprenyl)benzoate + S-adenosyl-L-homocysteine + H(+)</text>
        <dbReference type="Rhea" id="RHEA:44452"/>
        <dbReference type="Rhea" id="RHEA-COMP:10930"/>
        <dbReference type="Rhea" id="RHEA-COMP:10931"/>
        <dbReference type="ChEBI" id="CHEBI:15378"/>
        <dbReference type="ChEBI" id="CHEBI:57856"/>
        <dbReference type="ChEBI" id="CHEBI:59789"/>
        <dbReference type="ChEBI" id="CHEBI:64694"/>
        <dbReference type="ChEBI" id="CHEBI:84443"/>
        <dbReference type="EC" id="2.1.1.114"/>
    </reaction>
</comment>
<dbReference type="InterPro" id="IPR010233">
    <property type="entry name" value="UbiG_MeTrfase"/>
</dbReference>
<dbReference type="Pfam" id="PF00428">
    <property type="entry name" value="Ribosomal_60s"/>
    <property type="match status" value="1"/>
</dbReference>
<dbReference type="GO" id="GO:0022625">
    <property type="term" value="C:cytosolic large ribosomal subunit"/>
    <property type="evidence" value="ECO:0007669"/>
    <property type="project" value="InterPro"/>
</dbReference>
<comment type="caution">
    <text evidence="10">The sequence shown here is derived from an EMBL/GenBank/DDBJ whole genome shotgun (WGS) entry which is preliminary data.</text>
</comment>
<feature type="binding site" evidence="8">
    <location>
        <position position="255"/>
    </location>
    <ligand>
        <name>S-adenosyl-L-methionine</name>
        <dbReference type="ChEBI" id="CHEBI:59789"/>
    </ligand>
</feature>
<dbReference type="GO" id="GO:0031314">
    <property type="term" value="C:extrinsic component of mitochondrial inner membrane"/>
    <property type="evidence" value="ECO:0007669"/>
    <property type="project" value="UniProtKB-UniRule"/>
</dbReference>
<dbReference type="OrthoDB" id="3265906at2759"/>
<sequence length="483" mass="52310">MNTSRWLQFGESAKEKKYLEDWSALQTQGLNRSVSRYSHQVDQLETQAKMKYLAAYLLLNAGGNTSPSKGDITSLLETVGIEVESGRLDSLMSELEGKDINELIASGSSKLASVPSGGGGGAAAAPAAGGAAAGGAAAEEKAEEKKEEEKEESDDDMASHSPSSLHTVSLTKLCHYRASVCSTRFPLSSLCMLVRATTLLFAGRPRPFSRSLSTASASSTSTINADEVAHFAKLSAKWWDEQGEFALLHRMNPVRLDFMRQWISRSEVLPARRWLTGRRVLDVGCGGGLLSESLTRLGARTTGIDATAANILMASLHAAQDPALHSATQSKEPSLTYRHAAAEDLVDEGAIFDIVCAMEVIEHVDDPRGFLTSLAHLVKPGGHLLMSTISRTLLARLLTITIAESPVLGFVSPGTHHYDKYIKPDELNAFIAEDLKWQRNQSSAWTETRGVIYNPLRGSWVLMSPDSQASQLANYFYAARKPA</sequence>
<dbReference type="InParanoid" id="G7E8R9"/>
<dbReference type="GO" id="GO:0120537">
    <property type="term" value="F:3-demethylubiquinone 3-O-methyltransferase activity"/>
    <property type="evidence" value="ECO:0007669"/>
    <property type="project" value="RHEA"/>
</dbReference>
<dbReference type="InterPro" id="IPR038716">
    <property type="entry name" value="P1/P2_N_sf"/>
</dbReference>
<dbReference type="GO" id="GO:0061542">
    <property type="term" value="F:3-demethylubiquinol 3-O-methyltransferase activity"/>
    <property type="evidence" value="ECO:0007669"/>
    <property type="project" value="UniProtKB-UniRule"/>
</dbReference>
<comment type="similarity">
    <text evidence="1">Belongs to the eukaryotic ribosomal protein P1/P2 family.</text>
</comment>
<accession>G7E8R9</accession>
<comment type="catalytic activity">
    <reaction evidence="8">
        <text>a 3-demethylubiquinol + S-adenosyl-L-methionine = a ubiquinol + S-adenosyl-L-homocysteine + H(+)</text>
        <dbReference type="Rhea" id="RHEA:44380"/>
        <dbReference type="Rhea" id="RHEA-COMP:9566"/>
        <dbReference type="Rhea" id="RHEA-COMP:10914"/>
        <dbReference type="ChEBI" id="CHEBI:15378"/>
        <dbReference type="ChEBI" id="CHEBI:17976"/>
        <dbReference type="ChEBI" id="CHEBI:57856"/>
        <dbReference type="ChEBI" id="CHEBI:59789"/>
        <dbReference type="ChEBI" id="CHEBI:84422"/>
        <dbReference type="EC" id="2.1.1.64"/>
    </reaction>
</comment>
<dbReference type="EC" id="2.1.1.114" evidence="8"/>
<keyword evidence="8" id="KW-0496">Mitochondrion</keyword>
<keyword evidence="4 8" id="KW-0831">Ubiquinone biosynthesis</keyword>
<dbReference type="GO" id="GO:0010420">
    <property type="term" value="F:polyprenyldihydroxybenzoate methyltransferase activity"/>
    <property type="evidence" value="ECO:0007669"/>
    <property type="project" value="UniProtKB-UniRule"/>
</dbReference>
<keyword evidence="8" id="KW-0999">Mitochondrion inner membrane</keyword>
<keyword evidence="8" id="KW-0479">Metal-binding</keyword>
<dbReference type="NCBIfam" id="TIGR01983">
    <property type="entry name" value="UbiG"/>
    <property type="match status" value="1"/>
</dbReference>
<dbReference type="FunFam" id="1.10.10.1410:FF:000002">
    <property type="entry name" value="60S acidic ribosomal protein P2"/>
    <property type="match status" value="1"/>
</dbReference>
<dbReference type="eggNOG" id="KOG3449">
    <property type="taxonomic scope" value="Eukaryota"/>
</dbReference>
<evidence type="ECO:0000256" key="8">
    <source>
        <dbReference type="HAMAP-Rule" id="MF_03190"/>
    </source>
</evidence>
<evidence type="ECO:0000313" key="10">
    <source>
        <dbReference type="EMBL" id="GAA99537.1"/>
    </source>
</evidence>
<comment type="subcellular location">
    <subcellularLocation>
        <location evidence="8">Mitochondrion inner membrane</location>
        <topology evidence="8">Peripheral membrane protein</topology>
        <orientation evidence="8">Matrix side</orientation>
    </subcellularLocation>
</comment>
<feature type="compositionally biased region" description="Basic and acidic residues" evidence="9">
    <location>
        <begin position="138"/>
        <end position="148"/>
    </location>
</feature>
<feature type="binding site" evidence="8">
    <location>
        <position position="362"/>
    </location>
    <ligand>
        <name>Mg(2+)</name>
        <dbReference type="ChEBI" id="CHEBI:18420"/>
    </ligand>
</feature>
<feature type="binding site" evidence="8">
    <location>
        <position position="284"/>
    </location>
    <ligand>
        <name>S-adenosyl-L-methionine</name>
        <dbReference type="ChEBI" id="CHEBI:59789"/>
    </ligand>
</feature>
<dbReference type="Gene3D" id="1.10.10.1410">
    <property type="match status" value="1"/>
</dbReference>
<dbReference type="GO" id="GO:0032259">
    <property type="term" value="P:methylation"/>
    <property type="evidence" value="ECO:0007669"/>
    <property type="project" value="UniProtKB-KW"/>
</dbReference>
<dbReference type="EC" id="2.1.1.-" evidence="8"/>
<dbReference type="GO" id="GO:0003735">
    <property type="term" value="F:structural constituent of ribosome"/>
    <property type="evidence" value="ECO:0007669"/>
    <property type="project" value="InterPro"/>
</dbReference>
<dbReference type="EMBL" id="BABT02000220">
    <property type="protein sequence ID" value="GAA99537.1"/>
    <property type="molecule type" value="Genomic_DNA"/>
</dbReference>
<dbReference type="AlphaFoldDB" id="G7E8R9"/>
<dbReference type="eggNOG" id="KOG1270">
    <property type="taxonomic scope" value="Eukaryota"/>
</dbReference>
<reference evidence="10 11" key="2">
    <citation type="journal article" date="2012" name="Open Biol.">
        <title>Characteristics of nucleosomes and linker DNA regions on the genome of the basidiomycete Mixia osmundae revealed by mono- and dinucleosome mapping.</title>
        <authorList>
            <person name="Nishida H."/>
            <person name="Kondo S."/>
            <person name="Matsumoto T."/>
            <person name="Suzuki Y."/>
            <person name="Yoshikawa H."/>
            <person name="Taylor T.D."/>
            <person name="Sugiyama J."/>
        </authorList>
    </citation>
    <scope>NUCLEOTIDE SEQUENCE [LARGE SCALE GENOMIC DNA]</scope>
    <source>
        <strain evidence="11">CBS 9802 / IAM 14324 / JCM 22182 / KY 12970</strain>
    </source>
</reference>
<evidence type="ECO:0000256" key="6">
    <source>
        <dbReference type="ARBA" id="ARBA00022980"/>
    </source>
</evidence>
<dbReference type="CDD" id="cd05833">
    <property type="entry name" value="Ribosomal_P2"/>
    <property type="match status" value="1"/>
</dbReference>
<protein>
    <recommendedName>
        <fullName evidence="8">Ubiquinone biosynthesis O-methyltransferase, mitochondrial</fullName>
    </recommendedName>
    <alternativeName>
        <fullName evidence="8">3-demethylubiquinol 3-O-methyltransferase</fullName>
        <ecNumber evidence="8">2.1.1.64</ecNumber>
    </alternativeName>
    <alternativeName>
        <fullName evidence="8">3-demethylubiquinone 3-O-methyltransferase</fullName>
        <ecNumber evidence="8">2.1.1.-</ecNumber>
    </alternativeName>
    <alternativeName>
        <fullName evidence="8">Polyprenyldihydroxybenzoate methyltransferase</fullName>
        <ecNumber evidence="8">2.1.1.114</ecNumber>
    </alternativeName>
</protein>
<comment type="subunit">
    <text evidence="8">Component of a multi-subunit COQ enzyme complex, composed of at least COQ3, COQ4, COQ5, COQ6, COQ7 and COQ9.</text>
</comment>
<dbReference type="Pfam" id="PF13489">
    <property type="entry name" value="Methyltransf_23"/>
    <property type="match status" value="1"/>
</dbReference>
<dbReference type="Proteomes" id="UP000009131">
    <property type="component" value="Unassembled WGS sequence"/>
</dbReference>
<dbReference type="Gene3D" id="3.40.50.150">
    <property type="entry name" value="Vaccinia Virus protein VP39"/>
    <property type="match status" value="1"/>
</dbReference>
<dbReference type="PANTHER" id="PTHR43464">
    <property type="entry name" value="METHYLTRANSFERASE"/>
    <property type="match status" value="1"/>
</dbReference>
<dbReference type="InterPro" id="IPR027534">
    <property type="entry name" value="Ribosomal_P1/P2"/>
</dbReference>
<feature type="binding site" evidence="8">
    <location>
        <position position="305"/>
    </location>
    <ligand>
        <name>S-adenosyl-L-methionine</name>
        <dbReference type="ChEBI" id="CHEBI:59789"/>
    </ligand>
</feature>
<comment type="function">
    <text evidence="8">O-methyltransferase required for two non-consecutive steps during ubiquinone biosynthesis. Catalyzes the 2 O-methylation of 3,4-dihydroxy-5-(all-trans-polyprenyl)benzoic acid into 4-hydroxy-3-methoxy-5-(all-trans-polyprenyl)benzoic acid. Also catalyzes the last step of ubiquinone biosynthesis by mediating methylation of 3-demethylubiquinone into ubiquinone. Also able to mediate the methylation of 3-demethylubiquinol into ubiquinol.</text>
</comment>
<gene>
    <name evidence="10" type="primary">Mo06238</name>
    <name evidence="8" type="synonym">COQ3</name>
    <name evidence="10" type="ORF">E5Q_06238</name>
</gene>
<feature type="region of interest" description="Disordered" evidence="9">
    <location>
        <begin position="115"/>
        <end position="164"/>
    </location>
</feature>
<dbReference type="GO" id="GO:0046872">
    <property type="term" value="F:metal ion binding"/>
    <property type="evidence" value="ECO:0007669"/>
    <property type="project" value="UniProtKB-KW"/>
</dbReference>
<dbReference type="STRING" id="764103.G7E8R9"/>
<dbReference type="SUPFAM" id="SSF53335">
    <property type="entry name" value="S-adenosyl-L-methionine-dependent methyltransferases"/>
    <property type="match status" value="1"/>
</dbReference>
<dbReference type="GO" id="GO:0002182">
    <property type="term" value="P:cytoplasmic translational elongation"/>
    <property type="evidence" value="ECO:0007669"/>
    <property type="project" value="InterPro"/>
</dbReference>
<keyword evidence="2 8" id="KW-0489">Methyltransferase</keyword>
<dbReference type="UniPathway" id="UPA00232"/>
<keyword evidence="11" id="KW-1185">Reference proteome</keyword>
<dbReference type="CDD" id="cd02440">
    <property type="entry name" value="AdoMet_MTases"/>
    <property type="match status" value="1"/>
</dbReference>
<evidence type="ECO:0000256" key="3">
    <source>
        <dbReference type="ARBA" id="ARBA00022679"/>
    </source>
</evidence>
<evidence type="ECO:0000256" key="5">
    <source>
        <dbReference type="ARBA" id="ARBA00022691"/>
    </source>
</evidence>
<reference evidence="10 11" key="1">
    <citation type="journal article" date="2011" name="J. Gen. Appl. Microbiol.">
        <title>Draft genome sequencing of the enigmatic basidiomycete Mixia osmundae.</title>
        <authorList>
            <person name="Nishida H."/>
            <person name="Nagatsuka Y."/>
            <person name="Sugiyama J."/>
        </authorList>
    </citation>
    <scope>NUCLEOTIDE SEQUENCE [LARGE SCALE GENOMIC DNA]</scope>
    <source>
        <strain evidence="11">CBS 9802 / IAM 14324 / JCM 22182 / KY 12970</strain>
    </source>
</reference>
<feature type="binding site" evidence="8">
    <location>
        <position position="363"/>
    </location>
    <ligand>
        <name>Mg(2+)</name>
        <dbReference type="ChEBI" id="CHEBI:18420"/>
    </ligand>
</feature>
<keyword evidence="8" id="KW-0460">Magnesium</keyword>
<evidence type="ECO:0000313" key="11">
    <source>
        <dbReference type="Proteomes" id="UP000009131"/>
    </source>
</evidence>
<evidence type="ECO:0000256" key="2">
    <source>
        <dbReference type="ARBA" id="ARBA00022603"/>
    </source>
</evidence>
<keyword evidence="5 8" id="KW-0949">S-adenosyl-L-methionine</keyword>
<comment type="catalytic activity">
    <reaction evidence="8">
        <text>a 3-demethylubiquinone + S-adenosyl-L-methionine = a ubiquinone + S-adenosyl-L-homocysteine</text>
        <dbReference type="Rhea" id="RHEA:81215"/>
        <dbReference type="Rhea" id="RHEA-COMP:9565"/>
        <dbReference type="Rhea" id="RHEA-COMP:19654"/>
        <dbReference type="ChEBI" id="CHEBI:16389"/>
        <dbReference type="ChEBI" id="CHEBI:57856"/>
        <dbReference type="ChEBI" id="CHEBI:59789"/>
        <dbReference type="ChEBI" id="CHEBI:231825"/>
    </reaction>
</comment>
<dbReference type="HOGENOM" id="CLU_569337_0_0_1"/>
<dbReference type="HAMAP" id="MF_01478">
    <property type="entry name" value="Ribosomal_L12_arch"/>
    <property type="match status" value="1"/>
</dbReference>
<evidence type="ECO:0000256" key="9">
    <source>
        <dbReference type="SAM" id="MobiDB-lite"/>
    </source>
</evidence>
<dbReference type="InterPro" id="IPR029063">
    <property type="entry name" value="SAM-dependent_MTases_sf"/>
</dbReference>
<keyword evidence="7" id="KW-0687">Ribonucleoprotein</keyword>
<comment type="similarity">
    <text evidence="8">Belongs to the class I-like SAM-binding methyltransferase superfamily. UbiG/COQ3 family.</text>
</comment>
<keyword evidence="3 8" id="KW-0808">Transferase</keyword>
<name>G7E8R9_MIXOS</name>
<keyword evidence="6" id="KW-0689">Ribosomal protein</keyword>
<comment type="pathway">
    <text evidence="8">Cofactor biosynthesis; ubiquinone biosynthesis.</text>
</comment>
<dbReference type="PANTHER" id="PTHR43464:SF19">
    <property type="entry name" value="UBIQUINONE BIOSYNTHESIS O-METHYLTRANSFERASE, MITOCHONDRIAL"/>
    <property type="match status" value="1"/>
</dbReference>
<dbReference type="FunCoup" id="G7E8R9">
    <property type="interactions" value="246"/>
</dbReference>
<proteinExistence type="inferred from homology"/>
<organism evidence="10 11">
    <name type="scientific">Mixia osmundae (strain CBS 9802 / IAM 14324 / JCM 22182 / KY 12970)</name>
    <dbReference type="NCBI Taxonomy" id="764103"/>
    <lineage>
        <taxon>Eukaryota</taxon>
        <taxon>Fungi</taxon>
        <taxon>Dikarya</taxon>
        <taxon>Basidiomycota</taxon>
        <taxon>Pucciniomycotina</taxon>
        <taxon>Mixiomycetes</taxon>
        <taxon>Mixiales</taxon>
        <taxon>Mixiaceae</taxon>
        <taxon>Mixia</taxon>
    </lineage>
</organism>
<feature type="binding site" evidence="8">
    <location>
        <position position="359"/>
    </location>
    <ligand>
        <name>Mg(2+)</name>
        <dbReference type="ChEBI" id="CHEBI:18420"/>
    </ligand>
</feature>
<comment type="cofactor">
    <cofactor evidence="8">
        <name>Mg(2+)</name>
        <dbReference type="ChEBI" id="CHEBI:18420"/>
    </cofactor>
</comment>
<evidence type="ECO:0000256" key="7">
    <source>
        <dbReference type="ARBA" id="ARBA00023274"/>
    </source>
</evidence>
<keyword evidence="8" id="KW-0472">Membrane</keyword>
<evidence type="ECO:0000256" key="4">
    <source>
        <dbReference type="ARBA" id="ARBA00022688"/>
    </source>
</evidence>
<dbReference type="InterPro" id="IPR044076">
    <property type="entry name" value="Ribosomal_P2"/>
</dbReference>
<feature type="binding site" evidence="8">
    <location>
        <position position="358"/>
    </location>
    <ligand>
        <name>S-adenosyl-L-methionine</name>
        <dbReference type="ChEBI" id="CHEBI:59789"/>
    </ligand>
</feature>
<dbReference type="HAMAP" id="MF_00472">
    <property type="entry name" value="UbiG"/>
    <property type="match status" value="1"/>
</dbReference>
<dbReference type="EC" id="2.1.1.64" evidence="8"/>
<evidence type="ECO:0000256" key="1">
    <source>
        <dbReference type="ARBA" id="ARBA00005436"/>
    </source>
</evidence>
<feature type="compositionally biased region" description="Low complexity" evidence="9">
    <location>
        <begin position="123"/>
        <end position="137"/>
    </location>
</feature>